<dbReference type="HOGENOM" id="CLU_949686_0_0_11"/>
<dbReference type="InterPro" id="IPR036890">
    <property type="entry name" value="HATPase_C_sf"/>
</dbReference>
<protein>
    <submittedName>
        <fullName evidence="2">Regulatory protein</fullName>
    </submittedName>
</protein>
<feature type="compositionally biased region" description="Low complexity" evidence="1">
    <location>
        <begin position="203"/>
        <end position="222"/>
    </location>
</feature>
<proteinExistence type="predicted"/>
<gene>
    <name evidence="2" type="ORF">SU9_04746</name>
</gene>
<dbReference type="Gene3D" id="3.30.565.10">
    <property type="entry name" value="Histidine kinase-like ATPase, C-terminal domain"/>
    <property type="match status" value="1"/>
</dbReference>
<evidence type="ECO:0000313" key="2">
    <source>
        <dbReference type="EMBL" id="EJJ08208.1"/>
    </source>
</evidence>
<dbReference type="PATRIC" id="fig|1160718.3.peg.976"/>
<organism evidence="2">
    <name type="scientific">Streptomyces auratus AGR0001</name>
    <dbReference type="NCBI Taxonomy" id="1160718"/>
    <lineage>
        <taxon>Bacteria</taxon>
        <taxon>Bacillati</taxon>
        <taxon>Actinomycetota</taxon>
        <taxon>Actinomycetes</taxon>
        <taxon>Kitasatosporales</taxon>
        <taxon>Streptomycetaceae</taxon>
        <taxon>Streptomyces</taxon>
    </lineage>
</organism>
<dbReference type="PANTHER" id="PTHR35526">
    <property type="entry name" value="ANTI-SIGMA-F FACTOR RSBW-RELATED"/>
    <property type="match status" value="1"/>
</dbReference>
<dbReference type="STRING" id="1160718.SU9_04746"/>
<dbReference type="InterPro" id="IPR050267">
    <property type="entry name" value="Anti-sigma-factor_SerPK"/>
</dbReference>
<dbReference type="EMBL" id="AJGV01000040">
    <property type="protein sequence ID" value="EJJ08208.1"/>
    <property type="molecule type" value="Genomic_DNA"/>
</dbReference>
<feature type="compositionally biased region" description="Basic and acidic residues" evidence="1">
    <location>
        <begin position="163"/>
        <end position="179"/>
    </location>
</feature>
<feature type="region of interest" description="Disordered" evidence="1">
    <location>
        <begin position="106"/>
        <end position="230"/>
    </location>
</feature>
<sequence>MLEPATPTWHIALPRGATAVPIARAMVRAALQDLRVAADRPTAQLLTSELVSNALQHTGGTEPIELVVEARPTGCLIEVHDDDPLVIDVLLDDPCPLSGPGDAVLVAAPDASGPGAAGSVTAEGDASGEGASSGDEVPAVDAGDGVPAANAVGGPAAGGARTAEGHQAEGHRAVDDRLPAQRTGGVAPADDAGRSGGDEEGDAGASAEAGGTEAGTGTRTTAPLASPGPPIIQAADAVDAAYAAEATGLGPHGHDHHRRGLLLLRSLSSDAGCRRTPRGKAVWFTLPEVPRRR</sequence>
<dbReference type="SUPFAM" id="SSF55874">
    <property type="entry name" value="ATPase domain of HSP90 chaperone/DNA topoisomerase II/histidine kinase"/>
    <property type="match status" value="1"/>
</dbReference>
<feature type="compositionally biased region" description="Low complexity" evidence="1">
    <location>
        <begin position="107"/>
        <end position="160"/>
    </location>
</feature>
<accession>J2K5U4</accession>
<dbReference type="AlphaFoldDB" id="J2K5U4"/>
<dbReference type="PANTHER" id="PTHR35526:SF3">
    <property type="entry name" value="ANTI-SIGMA-F FACTOR RSBW"/>
    <property type="match status" value="1"/>
</dbReference>
<dbReference type="eggNOG" id="COG2172">
    <property type="taxonomic scope" value="Bacteria"/>
</dbReference>
<name>J2K5U4_9ACTN</name>
<comment type="caution">
    <text evidence="2">The sequence shown here is derived from an EMBL/GenBank/DDBJ whole genome shotgun (WGS) entry which is preliminary data.</text>
</comment>
<evidence type="ECO:0000256" key="1">
    <source>
        <dbReference type="SAM" id="MobiDB-lite"/>
    </source>
</evidence>
<reference evidence="2" key="1">
    <citation type="journal article" date="2012" name="J. Bacteriol.">
        <title>Genome Sequence of Streptomyces auratus Strain AGR0001, a Phoslactomycin-Producing Actinomycete.</title>
        <authorList>
            <person name="Han X."/>
            <person name="Li M."/>
            <person name="Ding Z."/>
            <person name="Zhao J."/>
            <person name="Ji K."/>
            <person name="Wen M."/>
            <person name="Lu T."/>
        </authorList>
    </citation>
    <scope>NUCLEOTIDE SEQUENCE [LARGE SCALE GENOMIC DNA]</scope>
    <source>
        <strain evidence="2">AGR0001</strain>
    </source>
</reference>